<dbReference type="InterPro" id="IPR025286">
    <property type="entry name" value="MOFRL_assoc_dom"/>
</dbReference>
<dbReference type="AlphaFoldDB" id="A0A8J1T5W0"/>
<comment type="caution">
    <text evidence="9">The sequence shown here is derived from an EMBL/GenBank/DDBJ whole genome shotgun (WGS) entry which is preliminary data.</text>
</comment>
<dbReference type="GO" id="GO:0005737">
    <property type="term" value="C:cytoplasm"/>
    <property type="evidence" value="ECO:0007669"/>
    <property type="project" value="TreeGrafter"/>
</dbReference>
<keyword evidence="10" id="KW-1185">Reference proteome</keyword>
<dbReference type="Pfam" id="PF05161">
    <property type="entry name" value="MOFRL"/>
    <property type="match status" value="1"/>
</dbReference>
<evidence type="ECO:0000256" key="6">
    <source>
        <dbReference type="ARBA" id="ARBA00022741"/>
    </source>
</evidence>
<dbReference type="InterPro" id="IPR038614">
    <property type="entry name" value="GK_N_sf"/>
</dbReference>
<gene>
    <name evidence="9" type="ORF">OFUS_LOCUS10711</name>
</gene>
<evidence type="ECO:0000256" key="4">
    <source>
        <dbReference type="ARBA" id="ARBA00020720"/>
    </source>
</evidence>
<proteinExistence type="inferred from homology"/>
<evidence type="ECO:0000256" key="5">
    <source>
        <dbReference type="ARBA" id="ARBA00022679"/>
    </source>
</evidence>
<comment type="catalytic activity">
    <reaction evidence="1">
        <text>(R)-glycerate + ATP = (2R)-3-phosphoglycerate + ADP + H(+)</text>
        <dbReference type="Rhea" id="RHEA:23516"/>
        <dbReference type="ChEBI" id="CHEBI:15378"/>
        <dbReference type="ChEBI" id="CHEBI:16659"/>
        <dbReference type="ChEBI" id="CHEBI:30616"/>
        <dbReference type="ChEBI" id="CHEBI:58272"/>
        <dbReference type="ChEBI" id="CHEBI:456216"/>
        <dbReference type="EC" id="2.7.1.31"/>
    </reaction>
</comment>
<protein>
    <recommendedName>
        <fullName evidence="4">Glycerate kinase</fullName>
        <ecNumber evidence="3">2.7.1.31</ecNumber>
    </recommendedName>
</protein>
<comment type="similarity">
    <text evidence="2">Belongs to the glycerate kinase type-2 family.</text>
</comment>
<dbReference type="Gene3D" id="3.40.50.10180">
    <property type="entry name" value="Glycerate kinase, MOFRL-like N-terminal domain"/>
    <property type="match status" value="1"/>
</dbReference>
<keyword evidence="7" id="KW-0418">Kinase</keyword>
<evidence type="ECO:0000256" key="2">
    <source>
        <dbReference type="ARBA" id="ARBA00005393"/>
    </source>
</evidence>
<dbReference type="PANTHER" id="PTHR12227:SF0">
    <property type="entry name" value="GLYCERATE KINASE"/>
    <property type="match status" value="1"/>
</dbReference>
<dbReference type="FunFam" id="3.40.50.10180:FF:000001">
    <property type="entry name" value="Glycerate kinase"/>
    <property type="match status" value="1"/>
</dbReference>
<evidence type="ECO:0000256" key="7">
    <source>
        <dbReference type="ARBA" id="ARBA00022777"/>
    </source>
</evidence>
<dbReference type="PANTHER" id="PTHR12227">
    <property type="entry name" value="GLYCERATE KINASE"/>
    <property type="match status" value="1"/>
</dbReference>
<dbReference type="GO" id="GO:0005524">
    <property type="term" value="F:ATP binding"/>
    <property type="evidence" value="ECO:0007669"/>
    <property type="project" value="UniProtKB-KW"/>
</dbReference>
<evidence type="ECO:0000313" key="9">
    <source>
        <dbReference type="EMBL" id="CAH1784534.1"/>
    </source>
</evidence>
<name>A0A8J1T5W0_OWEFU</name>
<accession>A0A8J1T5W0</accession>
<dbReference type="EC" id="2.7.1.31" evidence="3"/>
<organism evidence="9 10">
    <name type="scientific">Owenia fusiformis</name>
    <name type="common">Polychaete worm</name>
    <dbReference type="NCBI Taxonomy" id="6347"/>
    <lineage>
        <taxon>Eukaryota</taxon>
        <taxon>Metazoa</taxon>
        <taxon>Spiralia</taxon>
        <taxon>Lophotrochozoa</taxon>
        <taxon>Annelida</taxon>
        <taxon>Polychaeta</taxon>
        <taxon>Sedentaria</taxon>
        <taxon>Canalipalpata</taxon>
        <taxon>Sabellida</taxon>
        <taxon>Oweniida</taxon>
        <taxon>Oweniidae</taxon>
        <taxon>Owenia</taxon>
    </lineage>
</organism>
<dbReference type="GO" id="GO:0008887">
    <property type="term" value="F:glycerate kinase activity"/>
    <property type="evidence" value="ECO:0007669"/>
    <property type="project" value="UniProtKB-EC"/>
</dbReference>
<dbReference type="InterPro" id="IPR007835">
    <property type="entry name" value="MOFRL"/>
</dbReference>
<evidence type="ECO:0000256" key="3">
    <source>
        <dbReference type="ARBA" id="ARBA00012101"/>
    </source>
</evidence>
<evidence type="ECO:0000256" key="1">
    <source>
        <dbReference type="ARBA" id="ARBA00000694"/>
    </source>
</evidence>
<dbReference type="InterPro" id="IPR037035">
    <property type="entry name" value="GK-like_C_sf"/>
</dbReference>
<dbReference type="SUPFAM" id="SSF82544">
    <property type="entry name" value="GckA/TtuD-like"/>
    <property type="match status" value="1"/>
</dbReference>
<dbReference type="OrthoDB" id="44918at2759"/>
<dbReference type="Gene3D" id="3.40.1480.10">
    <property type="entry name" value="MOFRL domain"/>
    <property type="match status" value="1"/>
</dbReference>
<keyword evidence="5" id="KW-0808">Transferase</keyword>
<reference evidence="9" key="1">
    <citation type="submission" date="2022-03" db="EMBL/GenBank/DDBJ databases">
        <authorList>
            <person name="Martin C."/>
        </authorList>
    </citation>
    <scope>NUCLEOTIDE SEQUENCE</scope>
</reference>
<keyword evidence="8" id="KW-0067">ATP-binding</keyword>
<evidence type="ECO:0000313" key="10">
    <source>
        <dbReference type="Proteomes" id="UP000749559"/>
    </source>
</evidence>
<dbReference type="EMBL" id="CAIIXF020000005">
    <property type="protein sequence ID" value="CAH1784534.1"/>
    <property type="molecule type" value="Genomic_DNA"/>
</dbReference>
<dbReference type="InterPro" id="IPR039760">
    <property type="entry name" value="MOFRL_protein"/>
</dbReference>
<dbReference type="Proteomes" id="UP000749559">
    <property type="component" value="Unassembled WGS sequence"/>
</dbReference>
<sequence>MRGVWLRLLLDSPSLVTKSPVLYPLTRCPNKESPHRRYLIRSSGKHESPHEQQCRHYGINVGGEYEPLSREEIGQHARGIFNTAINAVLPSQMVHDALQVKDGVLSVKEQTYELKKNVHISAFGKAVIGMVRSAESVLGDEIVQGIASVPFNIQNVLREAGKSDLLPLDNSKVKICEGAKNNIPDEAAQTTAMAIYHQAQQVTADDILLVLVSGGGSALLPSPIPPITLNEMAETTRVMGKAGATIQELNTVRKQLEILKGGGLARAAFPAKVVTLILSDVIGDPLDLIASGPTVEDPSTAAQCLGLFQKLNVHEDIPNTVKNFLQEKLDKSQCDKDSDVGFDHVQNVLVGTNNIAIDAASSRAIQLGYLPFVLSTSLAGDASEAGVLYGKLAEFVYLSFACGKKSDSNRVLCQLEMDIVQRGVEKAKLNQLLDTCHKAQAYGKGVCIISGGETTVDVKGSGKGGRNQELALSAAMQLRHSFQDLDILKHYGIQFLSGGTDGQDGPTEAAGATADPELIREAEVQGFNPQKYLDQNDTFTFYSAVNGGANLVTTGLTGTNVMDIQILLVNCFDQMDKGSF</sequence>
<keyword evidence="6" id="KW-0547">Nucleotide-binding</keyword>
<dbReference type="Pfam" id="PF13660">
    <property type="entry name" value="DUF4147"/>
    <property type="match status" value="1"/>
</dbReference>
<evidence type="ECO:0000256" key="8">
    <source>
        <dbReference type="ARBA" id="ARBA00022840"/>
    </source>
</evidence>